<evidence type="ECO:0000313" key="1">
    <source>
        <dbReference type="EMBL" id="KHG17277.1"/>
    </source>
</evidence>
<keyword evidence="2" id="KW-1185">Reference proteome</keyword>
<protein>
    <submittedName>
        <fullName evidence="1">Uncharacterized protein</fullName>
    </submittedName>
</protein>
<sequence>MRHLEGIHRVGGKELLKESRLIHFRSWIHHQD</sequence>
<name>A0A0B0NXC6_GOSAR</name>
<evidence type="ECO:0000313" key="2">
    <source>
        <dbReference type="Proteomes" id="UP000032142"/>
    </source>
</evidence>
<dbReference type="EMBL" id="KN407931">
    <property type="protein sequence ID" value="KHG17277.1"/>
    <property type="molecule type" value="Genomic_DNA"/>
</dbReference>
<gene>
    <name evidence="1" type="ORF">F383_21553</name>
</gene>
<dbReference type="Proteomes" id="UP000032142">
    <property type="component" value="Unassembled WGS sequence"/>
</dbReference>
<reference evidence="2" key="1">
    <citation type="submission" date="2014-09" db="EMBL/GenBank/DDBJ databases">
        <authorList>
            <person name="Mudge J."/>
            <person name="Ramaraj T."/>
            <person name="Lindquist I.E."/>
            <person name="Bharti A.K."/>
            <person name="Sundararajan A."/>
            <person name="Cameron C.T."/>
            <person name="Woodward J.E."/>
            <person name="May G.D."/>
            <person name="Brubaker C."/>
            <person name="Broadhvest J."/>
            <person name="Wilkins T.A."/>
        </authorList>
    </citation>
    <scope>NUCLEOTIDE SEQUENCE</scope>
    <source>
        <strain evidence="2">cv. AKA8401</strain>
    </source>
</reference>
<proteinExistence type="predicted"/>
<dbReference type="AlphaFoldDB" id="A0A0B0NXC6"/>
<organism evidence="1 2">
    <name type="scientific">Gossypium arboreum</name>
    <name type="common">Tree cotton</name>
    <name type="synonym">Gossypium nanking</name>
    <dbReference type="NCBI Taxonomy" id="29729"/>
    <lineage>
        <taxon>Eukaryota</taxon>
        <taxon>Viridiplantae</taxon>
        <taxon>Streptophyta</taxon>
        <taxon>Embryophyta</taxon>
        <taxon>Tracheophyta</taxon>
        <taxon>Spermatophyta</taxon>
        <taxon>Magnoliopsida</taxon>
        <taxon>eudicotyledons</taxon>
        <taxon>Gunneridae</taxon>
        <taxon>Pentapetalae</taxon>
        <taxon>rosids</taxon>
        <taxon>malvids</taxon>
        <taxon>Malvales</taxon>
        <taxon>Malvaceae</taxon>
        <taxon>Malvoideae</taxon>
        <taxon>Gossypium</taxon>
    </lineage>
</organism>
<accession>A0A0B0NXC6</accession>